<feature type="non-terminal residue" evidence="3">
    <location>
        <position position="280"/>
    </location>
</feature>
<evidence type="ECO:0000313" key="3">
    <source>
        <dbReference type="EMBL" id="NXT48643.1"/>
    </source>
</evidence>
<accession>A0A7L3CY51</accession>
<evidence type="ECO:0000259" key="2">
    <source>
        <dbReference type="Pfam" id="PF18198"/>
    </source>
</evidence>
<dbReference type="PANTHER" id="PTHR46961">
    <property type="entry name" value="DYNEIN HEAVY CHAIN 1, AXONEMAL-LIKE PROTEIN"/>
    <property type="match status" value="1"/>
</dbReference>
<dbReference type="GO" id="GO:0007018">
    <property type="term" value="P:microtubule-based movement"/>
    <property type="evidence" value="ECO:0007669"/>
    <property type="project" value="InterPro"/>
</dbReference>
<dbReference type="Pfam" id="PF03028">
    <property type="entry name" value="Dynein_heavy"/>
    <property type="match status" value="1"/>
</dbReference>
<sequence length="280" mass="32132">GGWALLQNCHLGLDFLDELMDTVIETETVHESFRLWMTTDIHKQFPITLLQMSINSFEKYYYCVSYEVRLQSIGVSQDLLDVSDMVQWKPMLYAVAFLHSTVQERRKFGSLGWNIPYEFNQADFNATVQFIQNHLDGTDAKKGISWSAVCYMIGEIQYGGRVTDDYDKRLMNTFVKVWFSENTFSQEFSFYKGYSIPKCTMLEQYLQYIQGLPAYDTPEVFGLHPNADITYQSKLSKDVLDIILSIQPKDSSGGGGETREAVVARLADDMLEKLPADYVP</sequence>
<dbReference type="InterPro" id="IPR042219">
    <property type="entry name" value="AAA_lid_11_sf"/>
</dbReference>
<dbReference type="FunFam" id="1.10.8.720:FF:000004">
    <property type="entry name" value="Dynein heavy chain 5, axonemal"/>
    <property type="match status" value="1"/>
</dbReference>
<dbReference type="InterPro" id="IPR026983">
    <property type="entry name" value="DHC"/>
</dbReference>
<reference evidence="3 4" key="1">
    <citation type="submission" date="2019-09" db="EMBL/GenBank/DDBJ databases">
        <title>Bird 10,000 Genomes (B10K) Project - Family phase.</title>
        <authorList>
            <person name="Zhang G."/>
        </authorList>
    </citation>
    <scope>NUCLEOTIDE SEQUENCE [LARGE SCALE GENOMIC DNA]</scope>
    <source>
        <strain evidence="3">B10K-DU-012-14</strain>
        <tissue evidence="3">Blood</tissue>
    </source>
</reference>
<protein>
    <submittedName>
        <fullName evidence="3">DYH5 protein</fullName>
    </submittedName>
</protein>
<dbReference type="Gene3D" id="1.10.8.720">
    <property type="entry name" value="Region D6 of dynein motor"/>
    <property type="match status" value="1"/>
</dbReference>
<evidence type="ECO:0000313" key="4">
    <source>
        <dbReference type="Proteomes" id="UP000519225"/>
    </source>
</evidence>
<dbReference type="PANTHER" id="PTHR46961:SF18">
    <property type="entry name" value="DYNEIN AXONEMAL HEAVY CHAIN 5"/>
    <property type="match status" value="1"/>
</dbReference>
<comment type="caution">
    <text evidence="3">The sequence shown here is derived from an EMBL/GenBank/DDBJ whole genome shotgun (WGS) entry which is preliminary data.</text>
</comment>
<dbReference type="InterPro" id="IPR041658">
    <property type="entry name" value="AAA_lid_11"/>
</dbReference>
<dbReference type="InterPro" id="IPR004273">
    <property type="entry name" value="Dynein_heavy_D6_P-loop"/>
</dbReference>
<dbReference type="EMBL" id="VZTS01007088">
    <property type="protein sequence ID" value="NXT48643.1"/>
    <property type="molecule type" value="Genomic_DNA"/>
</dbReference>
<dbReference type="Pfam" id="PF18198">
    <property type="entry name" value="AAA_lid_11"/>
    <property type="match status" value="1"/>
</dbReference>
<dbReference type="GO" id="GO:0030286">
    <property type="term" value="C:dynein complex"/>
    <property type="evidence" value="ECO:0007669"/>
    <property type="project" value="InterPro"/>
</dbReference>
<evidence type="ECO:0000259" key="1">
    <source>
        <dbReference type="Pfam" id="PF03028"/>
    </source>
</evidence>
<dbReference type="InterPro" id="IPR027417">
    <property type="entry name" value="P-loop_NTPase"/>
</dbReference>
<dbReference type="GO" id="GO:0051959">
    <property type="term" value="F:dynein light intermediate chain binding"/>
    <property type="evidence" value="ECO:0007669"/>
    <property type="project" value="InterPro"/>
</dbReference>
<dbReference type="AlphaFoldDB" id="A0A7L3CY51"/>
<feature type="non-terminal residue" evidence="3">
    <location>
        <position position="1"/>
    </location>
</feature>
<feature type="domain" description="Dynein heavy chain AAA lid" evidence="2">
    <location>
        <begin position="88"/>
        <end position="227"/>
    </location>
</feature>
<organism evidence="3 4">
    <name type="scientific">Pluvianellus socialis</name>
    <name type="common">Magellanic plover</name>
    <dbReference type="NCBI Taxonomy" id="227228"/>
    <lineage>
        <taxon>Eukaryota</taxon>
        <taxon>Metazoa</taxon>
        <taxon>Chordata</taxon>
        <taxon>Craniata</taxon>
        <taxon>Vertebrata</taxon>
        <taxon>Euteleostomi</taxon>
        <taxon>Archelosauria</taxon>
        <taxon>Archosauria</taxon>
        <taxon>Dinosauria</taxon>
        <taxon>Saurischia</taxon>
        <taxon>Theropoda</taxon>
        <taxon>Coelurosauria</taxon>
        <taxon>Aves</taxon>
        <taxon>Neognathae</taxon>
        <taxon>Neoaves</taxon>
        <taxon>Charadriiformes</taxon>
        <taxon>Charadriidae</taxon>
        <taxon>Pluvianellus</taxon>
    </lineage>
</organism>
<dbReference type="Proteomes" id="UP000519225">
    <property type="component" value="Unassembled WGS sequence"/>
</dbReference>
<name>A0A7L3CY51_PLUSO</name>
<feature type="domain" description="Dynein heavy chain region D6 P-loop" evidence="1">
    <location>
        <begin position="1"/>
        <end position="54"/>
    </location>
</feature>
<keyword evidence="4" id="KW-1185">Reference proteome</keyword>
<proteinExistence type="predicted"/>
<dbReference type="Gene3D" id="3.40.50.300">
    <property type="entry name" value="P-loop containing nucleotide triphosphate hydrolases"/>
    <property type="match status" value="1"/>
</dbReference>
<dbReference type="GO" id="GO:0008569">
    <property type="term" value="F:minus-end-directed microtubule motor activity"/>
    <property type="evidence" value="ECO:0007669"/>
    <property type="project" value="InterPro"/>
</dbReference>
<dbReference type="GO" id="GO:0045505">
    <property type="term" value="F:dynein intermediate chain binding"/>
    <property type="evidence" value="ECO:0007669"/>
    <property type="project" value="InterPro"/>
</dbReference>
<gene>
    <name evidence="3" type="primary">Dnah5_2</name>
    <name evidence="3" type="ORF">PLUSOC_R10442</name>
</gene>